<feature type="transmembrane region" description="Helical" evidence="1">
    <location>
        <begin position="34"/>
        <end position="51"/>
    </location>
</feature>
<proteinExistence type="predicted"/>
<protein>
    <submittedName>
        <fullName evidence="3">M56 family metallopeptidase</fullName>
    </submittedName>
</protein>
<dbReference type="InterPro" id="IPR037682">
    <property type="entry name" value="TonB_C"/>
</dbReference>
<feature type="domain" description="TonB C-terminal" evidence="2">
    <location>
        <begin position="317"/>
        <end position="412"/>
    </location>
</feature>
<dbReference type="PROSITE" id="PS52015">
    <property type="entry name" value="TONB_CTD"/>
    <property type="match status" value="1"/>
</dbReference>
<sequence>MVYLFLVNITLLLCYIMYTAFFRKLTFFQWNRLYILLSVSSSLIIPVGLFIDLSSEIYMDERIPTIDLPPIDEAVVSIALPESQIQLGEIVAFIYWTGVLAMLIWMLIRLCYVFYQIRRNRLDFSYAFFNRIAVKEGAARADMVFNHERVHAQQGHTYDTIFLELVRAFNWFNPILSLYLKELKFQHECIADAEASMDKVAYARLLVAQAMQTDASSLLQTFSNQSLLKKRIVMLFKNKSTKRQKYLYLSIAPVLLLAAISTLVFNTSKAKNIVQYIENDIRQTELRTFVNSDAPLQPAQKPGANVMNQPTRPEPKAGRANFMNMFAGAFVSPRPLTAADKDPFMAVTFHVSTLGELSDFKLAEGTLGTAFFEESVRLIQKSNWQPALDAAGHAVAARGVVMFKLDENGRVIKDYNRIDVMPEPKGGIEKWRKFISENYVFPKAFIDSRQKGEFKVAFQIGTTGAIEKLVVLEESFDGVAKPAGDLVHKFGAWLPGIFEGDKVAYLAVLTAQVYSDAGYGVIQVDNVRLTRIKE</sequence>
<accession>A0ABY7WI39</accession>
<keyword evidence="1" id="KW-1133">Transmembrane helix</keyword>
<evidence type="ECO:0000256" key="1">
    <source>
        <dbReference type="SAM" id="Phobius"/>
    </source>
</evidence>
<dbReference type="EMBL" id="CP117880">
    <property type="protein sequence ID" value="WDF68053.1"/>
    <property type="molecule type" value="Genomic_DNA"/>
</dbReference>
<organism evidence="3 4">
    <name type="scientific">Sphingobacterium oryzagri</name>
    <dbReference type="NCBI Taxonomy" id="3025669"/>
    <lineage>
        <taxon>Bacteria</taxon>
        <taxon>Pseudomonadati</taxon>
        <taxon>Bacteroidota</taxon>
        <taxon>Sphingobacteriia</taxon>
        <taxon>Sphingobacteriales</taxon>
        <taxon>Sphingobacteriaceae</taxon>
        <taxon>Sphingobacterium</taxon>
    </lineage>
</organism>
<keyword evidence="4" id="KW-1185">Reference proteome</keyword>
<feature type="transmembrane region" description="Helical" evidence="1">
    <location>
        <begin position="93"/>
        <end position="115"/>
    </location>
</feature>
<dbReference type="PANTHER" id="PTHR34978">
    <property type="entry name" value="POSSIBLE SENSOR-TRANSDUCER PROTEIN BLAR"/>
    <property type="match status" value="1"/>
</dbReference>
<keyword evidence="1" id="KW-0472">Membrane</keyword>
<keyword evidence="1" id="KW-0812">Transmembrane</keyword>
<dbReference type="Pfam" id="PF05569">
    <property type="entry name" value="Peptidase_M56"/>
    <property type="match status" value="1"/>
</dbReference>
<feature type="transmembrane region" description="Helical" evidence="1">
    <location>
        <begin position="246"/>
        <end position="265"/>
    </location>
</feature>
<dbReference type="Proteomes" id="UP001221558">
    <property type="component" value="Chromosome"/>
</dbReference>
<feature type="transmembrane region" description="Helical" evidence="1">
    <location>
        <begin position="6"/>
        <end position="22"/>
    </location>
</feature>
<evidence type="ECO:0000259" key="2">
    <source>
        <dbReference type="PROSITE" id="PS52015"/>
    </source>
</evidence>
<dbReference type="InterPro" id="IPR008756">
    <property type="entry name" value="Peptidase_M56"/>
</dbReference>
<reference evidence="3 4" key="1">
    <citation type="submission" date="2023-02" db="EMBL/GenBank/DDBJ databases">
        <title>Genome sequence of Sphingobacterium sp. KACC 22765.</title>
        <authorList>
            <person name="Kim S."/>
            <person name="Heo J."/>
            <person name="Kwon S.-W."/>
        </authorList>
    </citation>
    <scope>NUCLEOTIDE SEQUENCE [LARGE SCALE GENOMIC DNA]</scope>
    <source>
        <strain evidence="3 4">KACC 22765</strain>
    </source>
</reference>
<evidence type="ECO:0000313" key="4">
    <source>
        <dbReference type="Proteomes" id="UP001221558"/>
    </source>
</evidence>
<name>A0ABY7WI39_9SPHI</name>
<dbReference type="PANTHER" id="PTHR34978:SF3">
    <property type="entry name" value="SLR0241 PROTEIN"/>
    <property type="match status" value="1"/>
</dbReference>
<dbReference type="RefSeq" id="WP_274266789.1">
    <property type="nucleotide sequence ID" value="NZ_CP117880.1"/>
</dbReference>
<dbReference type="InterPro" id="IPR052173">
    <property type="entry name" value="Beta-lactam_resp_regulator"/>
</dbReference>
<evidence type="ECO:0000313" key="3">
    <source>
        <dbReference type="EMBL" id="WDF68053.1"/>
    </source>
</evidence>
<gene>
    <name evidence="3" type="ORF">PQ465_17365</name>
</gene>